<sequence length="1237" mass="138155">MMPKDPYAYAVTAFQAPPSPDYVPGPEEPEQAPPLPEFVLELVYLKFMALDDEILPTKEQPLLAADSPIADSLGYIFESDPDEDPEEDLADYPADGGDNDDDDDESSDDDEDVEEDEDKDKEEEDEHPASANSIPPPPVHRTTTRISIAVQPPTPFWYEAEIDRLLAIPSPPPSPLSLWLRAEAPSTSHPLLSSTPPSRTLPLLAIPLPTSSPSLLLPSTSHIEDVLKVTLPPRKRLCIALGLRFKVGKSSYAPTARPTEGFRAEYGFVTTLDDEIKRDPKREAGYGIIDTCDWMLVGMPRESATDETEQLNMLCRDRRAHAQIARLMESEARLSYEAWVQSVDASDTACVEVVNRMMSSPNHPTSNIENAFSLNFPDYLLASPDYVLASPGKTYSSSSNSFGVVPIALPSLSLFHDDAYMKVMHAYYAEKMPPKRTSTSEAPAMTQAAIRKFIADSVATALEAQAATLANTSIPDRNTGPTGTPLAKTGNYKKFISCQPFYFNGTERVVGLIRWFERIKSVFSRSRKMEEELYNMIVKGNDLKTYFRRFQELTVLCPNMVPNTEKNLEAFIKEPCIVKCNTCNKMGHLIKNCLNKRPTTGSNQLPVSIICHACGEKGHYTNQCQKTSINTQGRDYLLRDKNAHQDLNVVTAHYNRCFYDIEMAGGNLVSTNTIINGATLTLLNQPLKIDLMPIKLGSFDVVIDMDWLSKCHAKVLCDEKIVHIPINGETLIIRSDRSKTRLNLISCIKSERKEKLYAKFSKCEFGIHIMQFLGHLINSQGFHVDPAKIKAVNNWETPTTPTEKMALKRTTRSTPATTITTTTTSMTDAQFKALIDQGVANALAAHDADRSRNDEDSHDFGMGARRQAPLLNGNCISYKQLHCGNQIKFATCTILGSALTWRNSHVTTIGLDVAYVMTWTNLIKKMIDTYCPRGEIKKLEVELWNLKVKGTNVNTGRAYTAGSGEKKPYEGSKPLCSKCNYHHDGLSPTRQVEFQIDLILGAAPITRAPYRLAPSEMKKLLDQLKELSDKGFIRPKLPKQILNAQTKAWKPENIKNEDVGGSDKMYQDMKKLYWWPNMKANIANYVSKCLTCAKLPKSSQGYDTIWVIVDRLTKSAIFVPMRETDPIEKLARMYLKEVVTRHGIPVLIICDRDPRFASNFWRSFQKALGTSLDMIAEANVYSSCSLDTCQQSSSTLQMTCFATQWQLCIIEAGFVAWHSNTAPCLQPSRIGLLDCDG</sequence>
<dbReference type="Gene3D" id="3.30.420.10">
    <property type="entry name" value="Ribonuclease H-like superfamily/Ribonuclease H"/>
    <property type="match status" value="1"/>
</dbReference>
<dbReference type="SUPFAM" id="SSF53098">
    <property type="entry name" value="Ribonuclease H-like"/>
    <property type="match status" value="1"/>
</dbReference>
<dbReference type="GO" id="GO:0008270">
    <property type="term" value="F:zinc ion binding"/>
    <property type="evidence" value="ECO:0007669"/>
    <property type="project" value="UniProtKB-KW"/>
</dbReference>
<keyword evidence="4" id="KW-0695">RNA-directed DNA polymerase</keyword>
<feature type="compositionally biased region" description="Acidic residues" evidence="2">
    <location>
        <begin position="79"/>
        <end position="90"/>
    </location>
</feature>
<dbReference type="InterPro" id="IPR050951">
    <property type="entry name" value="Retrovirus_Pol_polyprotein"/>
</dbReference>
<dbReference type="EMBL" id="BKCJ010004284">
    <property type="protein sequence ID" value="GEU60111.1"/>
    <property type="molecule type" value="Genomic_DNA"/>
</dbReference>
<dbReference type="PANTHER" id="PTHR37984">
    <property type="entry name" value="PROTEIN CBG26694"/>
    <property type="match status" value="1"/>
</dbReference>
<dbReference type="Pfam" id="PF17921">
    <property type="entry name" value="Integrase_H2C2"/>
    <property type="match status" value="1"/>
</dbReference>
<feature type="compositionally biased region" description="Acidic residues" evidence="2">
    <location>
        <begin position="97"/>
        <end position="126"/>
    </location>
</feature>
<organism evidence="4">
    <name type="scientific">Tanacetum cinerariifolium</name>
    <name type="common">Dalmatian daisy</name>
    <name type="synonym">Chrysanthemum cinerariifolium</name>
    <dbReference type="NCBI Taxonomy" id="118510"/>
    <lineage>
        <taxon>Eukaryota</taxon>
        <taxon>Viridiplantae</taxon>
        <taxon>Streptophyta</taxon>
        <taxon>Embryophyta</taxon>
        <taxon>Tracheophyta</taxon>
        <taxon>Spermatophyta</taxon>
        <taxon>Magnoliopsida</taxon>
        <taxon>eudicotyledons</taxon>
        <taxon>Gunneridae</taxon>
        <taxon>Pentapetalae</taxon>
        <taxon>asterids</taxon>
        <taxon>campanulids</taxon>
        <taxon>Asterales</taxon>
        <taxon>Asteraceae</taxon>
        <taxon>Asteroideae</taxon>
        <taxon>Anthemideae</taxon>
        <taxon>Anthemidinae</taxon>
        <taxon>Tanacetum</taxon>
    </lineage>
</organism>
<dbReference type="GO" id="GO:0003964">
    <property type="term" value="F:RNA-directed DNA polymerase activity"/>
    <property type="evidence" value="ECO:0007669"/>
    <property type="project" value="UniProtKB-KW"/>
</dbReference>
<feature type="region of interest" description="Disordered" evidence="2">
    <location>
        <begin position="73"/>
        <end position="141"/>
    </location>
</feature>
<proteinExistence type="predicted"/>
<reference evidence="4" key="1">
    <citation type="journal article" date="2019" name="Sci. Rep.">
        <title>Draft genome of Tanacetum cinerariifolium, the natural source of mosquito coil.</title>
        <authorList>
            <person name="Yamashiro T."/>
            <person name="Shiraishi A."/>
            <person name="Satake H."/>
            <person name="Nakayama K."/>
        </authorList>
    </citation>
    <scope>NUCLEOTIDE SEQUENCE</scope>
</reference>
<protein>
    <submittedName>
        <fullName evidence="4">Reverse transcriptase domain-containing protein</fullName>
    </submittedName>
</protein>
<keyword evidence="4" id="KW-0808">Transferase</keyword>
<dbReference type="InterPro" id="IPR041588">
    <property type="entry name" value="Integrase_H2C2"/>
</dbReference>
<feature type="domain" description="CCHC-type" evidence="3">
    <location>
        <begin position="611"/>
        <end position="626"/>
    </location>
</feature>
<evidence type="ECO:0000313" key="4">
    <source>
        <dbReference type="EMBL" id="GEU60111.1"/>
    </source>
</evidence>
<dbReference type="Gene3D" id="1.10.340.70">
    <property type="match status" value="1"/>
</dbReference>
<dbReference type="InterPro" id="IPR036875">
    <property type="entry name" value="Znf_CCHC_sf"/>
</dbReference>
<gene>
    <name evidence="4" type="ORF">Tci_032089</name>
</gene>
<dbReference type="AlphaFoldDB" id="A0A6L2LE84"/>
<dbReference type="InterPro" id="IPR043502">
    <property type="entry name" value="DNA/RNA_pol_sf"/>
</dbReference>
<comment type="caution">
    <text evidence="4">The sequence shown here is derived from an EMBL/GenBank/DDBJ whole genome shotgun (WGS) entry which is preliminary data.</text>
</comment>
<dbReference type="InterPro" id="IPR001878">
    <property type="entry name" value="Znf_CCHC"/>
</dbReference>
<keyword evidence="1" id="KW-0479">Metal-binding</keyword>
<name>A0A6L2LE84_TANCI</name>
<dbReference type="Pfam" id="PF08284">
    <property type="entry name" value="RVP_2"/>
    <property type="match status" value="1"/>
</dbReference>
<evidence type="ECO:0000256" key="2">
    <source>
        <dbReference type="SAM" id="MobiDB-lite"/>
    </source>
</evidence>
<dbReference type="SUPFAM" id="SSF56672">
    <property type="entry name" value="DNA/RNA polymerases"/>
    <property type="match status" value="1"/>
</dbReference>
<keyword evidence="4" id="KW-0548">Nucleotidyltransferase</keyword>
<keyword evidence="1" id="KW-0863">Zinc-finger</keyword>
<dbReference type="SUPFAM" id="SSF57756">
    <property type="entry name" value="Retrovirus zinc finger-like domains"/>
    <property type="match status" value="1"/>
</dbReference>
<accession>A0A6L2LE84</accession>
<keyword evidence="1" id="KW-0862">Zinc</keyword>
<dbReference type="PROSITE" id="PS50158">
    <property type="entry name" value="ZF_CCHC"/>
    <property type="match status" value="1"/>
</dbReference>
<dbReference type="GO" id="GO:0003676">
    <property type="term" value="F:nucleic acid binding"/>
    <property type="evidence" value="ECO:0007669"/>
    <property type="project" value="InterPro"/>
</dbReference>
<dbReference type="Gene3D" id="4.10.60.10">
    <property type="entry name" value="Zinc finger, CCHC-type"/>
    <property type="match status" value="1"/>
</dbReference>
<dbReference type="InterPro" id="IPR012337">
    <property type="entry name" value="RNaseH-like_sf"/>
</dbReference>
<evidence type="ECO:0000256" key="1">
    <source>
        <dbReference type="PROSITE-ProRule" id="PRU00047"/>
    </source>
</evidence>
<dbReference type="PANTHER" id="PTHR37984:SF5">
    <property type="entry name" value="PROTEIN NYNRIN-LIKE"/>
    <property type="match status" value="1"/>
</dbReference>
<dbReference type="SMART" id="SM00343">
    <property type="entry name" value="ZnF_C2HC"/>
    <property type="match status" value="2"/>
</dbReference>
<evidence type="ECO:0000259" key="3">
    <source>
        <dbReference type="PROSITE" id="PS50158"/>
    </source>
</evidence>
<dbReference type="InterPro" id="IPR036397">
    <property type="entry name" value="RNaseH_sf"/>
</dbReference>
<feature type="region of interest" description="Disordered" evidence="2">
    <location>
        <begin position="15"/>
        <end position="34"/>
    </location>
</feature>